<reference evidence="1 2" key="1">
    <citation type="submission" date="2014-07" db="EMBL/GenBank/DDBJ databases">
        <authorList>
            <person name="Zhang J.E."/>
            <person name="Yang H."/>
            <person name="Guo J."/>
            <person name="Deng Z."/>
            <person name="Luo H."/>
            <person name="Luo M."/>
            <person name="Zhao B."/>
        </authorList>
    </citation>
    <scope>NUCLEOTIDE SEQUENCE [LARGE SCALE GENOMIC DNA]</scope>
    <source>
        <strain evidence="1 2">1CP</strain>
    </source>
</reference>
<dbReference type="AlphaFoldDB" id="A0A1B1JYS3"/>
<protein>
    <submittedName>
        <fullName evidence="1">Uncharacterized protein</fullName>
    </submittedName>
</protein>
<dbReference type="EMBL" id="CP009111">
    <property type="protein sequence ID" value="ANS25504.1"/>
    <property type="molecule type" value="Genomic_DNA"/>
</dbReference>
<accession>A0A1B1JYS3</accession>
<dbReference type="PATRIC" id="fig|37919.13.peg.780"/>
<evidence type="ECO:0000313" key="1">
    <source>
        <dbReference type="EMBL" id="ANS25504.1"/>
    </source>
</evidence>
<evidence type="ECO:0000313" key="2">
    <source>
        <dbReference type="Proteomes" id="UP000186108"/>
    </source>
</evidence>
<dbReference type="RefSeq" id="WP_005265170.1">
    <property type="nucleotide sequence ID" value="NZ_CP009111.1"/>
</dbReference>
<sequence>MAGPEAPEAGWKAFTENVVGGGRLELDPAGIEQCIKLCQEHAEDMRLLADRARDDLRATELGIGEKDIDSAKELARKFDEKAVGGGDAIAVSNTAVGLFLAHQAYAKDMGSMFEAVLRRYREQDAAFAAELGSAGADV</sequence>
<proteinExistence type="predicted"/>
<gene>
    <name evidence="1" type="ORF">R1CP_03835</name>
</gene>
<organism evidence="1 2">
    <name type="scientific">Rhodococcus opacus</name>
    <name type="common">Nocardia opaca</name>
    <dbReference type="NCBI Taxonomy" id="37919"/>
    <lineage>
        <taxon>Bacteria</taxon>
        <taxon>Bacillati</taxon>
        <taxon>Actinomycetota</taxon>
        <taxon>Actinomycetes</taxon>
        <taxon>Mycobacteriales</taxon>
        <taxon>Nocardiaceae</taxon>
        <taxon>Rhodococcus</taxon>
    </lineage>
</organism>
<dbReference type="Proteomes" id="UP000186108">
    <property type="component" value="Chromosome"/>
</dbReference>
<name>A0A1B1JYS3_RHOOP</name>